<reference evidence="3 4" key="1">
    <citation type="submission" date="2016-07" db="EMBL/GenBank/DDBJ databases">
        <title>Pervasive Adenine N6-methylation of Active Genes in Fungi.</title>
        <authorList>
            <consortium name="DOE Joint Genome Institute"/>
            <person name="Mondo S.J."/>
            <person name="Dannebaum R.O."/>
            <person name="Kuo R.C."/>
            <person name="Labutti K."/>
            <person name="Haridas S."/>
            <person name="Kuo A."/>
            <person name="Salamov A."/>
            <person name="Ahrendt S.R."/>
            <person name="Lipzen A."/>
            <person name="Sullivan W."/>
            <person name="Andreopoulos W.B."/>
            <person name="Clum A."/>
            <person name="Lindquist E."/>
            <person name="Daum C."/>
            <person name="Ramamoorthy G.K."/>
            <person name="Gryganskyi A."/>
            <person name="Culley D."/>
            <person name="Magnuson J.K."/>
            <person name="James T.Y."/>
            <person name="O'Malley M.A."/>
            <person name="Stajich J.E."/>
            <person name="Spatafora J.W."/>
            <person name="Visel A."/>
            <person name="Grigoriev I.V."/>
        </authorList>
    </citation>
    <scope>NUCLEOTIDE SEQUENCE [LARGE SCALE GENOMIC DNA]</scope>
    <source>
        <strain evidence="3 4">NRRL 3116</strain>
    </source>
</reference>
<dbReference type="GO" id="GO:0005938">
    <property type="term" value="C:cell cortex"/>
    <property type="evidence" value="ECO:0007669"/>
    <property type="project" value="InterPro"/>
</dbReference>
<gene>
    <name evidence="3" type="ORF">BCR41DRAFT_189488</name>
</gene>
<evidence type="ECO:0000256" key="1">
    <source>
        <dbReference type="SAM" id="MobiDB-lite"/>
    </source>
</evidence>
<feature type="compositionally biased region" description="Acidic residues" evidence="1">
    <location>
        <begin position="202"/>
        <end position="212"/>
    </location>
</feature>
<protein>
    <recommendedName>
        <fullName evidence="2">Pleckstrin homology domain-containing protein</fullName>
    </recommendedName>
</protein>
<dbReference type="AlphaFoldDB" id="A0A1Y2GBV8"/>
<feature type="region of interest" description="Disordered" evidence="1">
    <location>
        <begin position="191"/>
        <end position="230"/>
    </location>
</feature>
<dbReference type="GeneID" id="33561656"/>
<feature type="compositionally biased region" description="Polar residues" evidence="1">
    <location>
        <begin position="111"/>
        <end position="122"/>
    </location>
</feature>
<dbReference type="GO" id="GO:0000226">
    <property type="term" value="P:microtubule cytoskeleton organization"/>
    <property type="evidence" value="ECO:0007669"/>
    <property type="project" value="TreeGrafter"/>
</dbReference>
<dbReference type="InterPro" id="IPR053005">
    <property type="entry name" value="Nuclear_Pos-Cytoskel_Interact"/>
</dbReference>
<dbReference type="GO" id="GO:0005739">
    <property type="term" value="C:mitochondrion"/>
    <property type="evidence" value="ECO:0007669"/>
    <property type="project" value="TreeGrafter"/>
</dbReference>
<comment type="caution">
    <text evidence="3">The sequence shown here is derived from an EMBL/GenBank/DDBJ whole genome shotgun (WGS) entry which is preliminary data.</text>
</comment>
<accession>A0A1Y2GBV8</accession>
<dbReference type="PANTHER" id="PTHR28190:SF1">
    <property type="entry name" value="NUCLEAR MIGRATION PROTEIN NUM1"/>
    <property type="match status" value="1"/>
</dbReference>
<organism evidence="3 4">
    <name type="scientific">Lobosporangium transversale</name>
    <dbReference type="NCBI Taxonomy" id="64571"/>
    <lineage>
        <taxon>Eukaryota</taxon>
        <taxon>Fungi</taxon>
        <taxon>Fungi incertae sedis</taxon>
        <taxon>Mucoromycota</taxon>
        <taxon>Mortierellomycotina</taxon>
        <taxon>Mortierellomycetes</taxon>
        <taxon>Mortierellales</taxon>
        <taxon>Mortierellaceae</taxon>
        <taxon>Lobosporangium</taxon>
    </lineage>
</organism>
<feature type="domain" description="Pleckstrin homology" evidence="2">
    <location>
        <begin position="2"/>
        <end position="53"/>
    </location>
</feature>
<dbReference type="InParanoid" id="A0A1Y2GBV8"/>
<dbReference type="GO" id="GO:0005543">
    <property type="term" value="F:phospholipid binding"/>
    <property type="evidence" value="ECO:0007669"/>
    <property type="project" value="InterPro"/>
</dbReference>
<name>A0A1Y2GBV8_9FUNG</name>
<dbReference type="InterPro" id="IPR024774">
    <property type="entry name" value="PH_dom-Mcp5-type"/>
</dbReference>
<dbReference type="Proteomes" id="UP000193648">
    <property type="component" value="Unassembled WGS sequence"/>
</dbReference>
<dbReference type="GO" id="GO:0032065">
    <property type="term" value="P:maintenance of protein location in cell cortex"/>
    <property type="evidence" value="ECO:0007669"/>
    <property type="project" value="InterPro"/>
</dbReference>
<evidence type="ECO:0000313" key="3">
    <source>
        <dbReference type="EMBL" id="ORZ05165.1"/>
    </source>
</evidence>
<dbReference type="OrthoDB" id="2445011at2759"/>
<feature type="compositionally biased region" description="Basic and acidic residues" evidence="1">
    <location>
        <begin position="213"/>
        <end position="230"/>
    </location>
</feature>
<dbReference type="GO" id="GO:0015631">
    <property type="term" value="F:tubulin binding"/>
    <property type="evidence" value="ECO:0007669"/>
    <property type="project" value="TreeGrafter"/>
</dbReference>
<dbReference type="STRING" id="64571.A0A1Y2GBV8"/>
<dbReference type="RefSeq" id="XP_021876940.1">
    <property type="nucleotide sequence ID" value="XM_022019811.1"/>
</dbReference>
<feature type="region of interest" description="Disordered" evidence="1">
    <location>
        <begin position="108"/>
        <end position="128"/>
    </location>
</feature>
<proteinExistence type="predicted"/>
<dbReference type="Pfam" id="PF12814">
    <property type="entry name" value="Mcp5_PH"/>
    <property type="match status" value="1"/>
</dbReference>
<dbReference type="PANTHER" id="PTHR28190">
    <property type="entry name" value="NUCLEAR MIGRATION PROTEIN NUM1"/>
    <property type="match status" value="1"/>
</dbReference>
<dbReference type="EMBL" id="MCFF01000052">
    <property type="protein sequence ID" value="ORZ05165.1"/>
    <property type="molecule type" value="Genomic_DNA"/>
</dbReference>
<keyword evidence="4" id="KW-1185">Reference proteome</keyword>
<sequence length="230" mass="24937">MNVYQITEENPSNNSDLPNVSLLIQTSNRNLKLTAPTRQKHDLWYQSLAYLLSRPTTPGADISTDNQTWSEVQASRGTTSDALLTIKNEKTVRKKGSFNRLQSMFGRTKENSPAVSPRSTHGNVLAGPGSTLNVGSFTSTVGSTNEINSDAGNGSGNESVVNSVIGYPGHMANSQTTVGGYGTMNGGPIMSQGSSYYHDGENGDDDEDEDVELPEHMRQFRDRKHDISAH</sequence>
<evidence type="ECO:0000259" key="2">
    <source>
        <dbReference type="Pfam" id="PF12814"/>
    </source>
</evidence>
<evidence type="ECO:0000313" key="4">
    <source>
        <dbReference type="Proteomes" id="UP000193648"/>
    </source>
</evidence>